<reference evidence="1 2" key="1">
    <citation type="submission" date="2020-07" db="EMBL/GenBank/DDBJ databases">
        <title>Novel species isolated from subtropical streams in China.</title>
        <authorList>
            <person name="Lu H."/>
        </authorList>
    </citation>
    <scope>NUCLEOTIDE SEQUENCE [LARGE SCALE GENOMIC DNA]</scope>
    <source>
        <strain evidence="1 2">FT3S</strain>
    </source>
</reference>
<comment type="caution">
    <text evidence="1">The sequence shown here is derived from an EMBL/GenBank/DDBJ whole genome shotgun (WGS) entry which is preliminary data.</text>
</comment>
<accession>A0A7W2EHT5</accession>
<sequence>MIEVLVTLVILAFGLLGVAALQGKMQMGTIESYQRAQAVVLLEDMSARIQANGANAASYAQSTPAGTGDGQPDDCSTLAAGAARDVCEWSNALKGAAELKAGAKVGAMVGARGCVHQIQAPDPTKGVCRPGIYQVTVTWQGVHKTVAPALTCATGLYGDDGYRRAIAVHVTIGLPSCS</sequence>
<protein>
    <submittedName>
        <fullName evidence="1">Type IV pilus modification protein PilV</fullName>
    </submittedName>
</protein>
<keyword evidence="2" id="KW-1185">Reference proteome</keyword>
<evidence type="ECO:0000313" key="2">
    <source>
        <dbReference type="Proteomes" id="UP000566711"/>
    </source>
</evidence>
<dbReference type="AlphaFoldDB" id="A0A7W2EHT5"/>
<dbReference type="Proteomes" id="UP000566711">
    <property type="component" value="Unassembled WGS sequence"/>
</dbReference>
<evidence type="ECO:0000313" key="1">
    <source>
        <dbReference type="EMBL" id="MBA5606089.1"/>
    </source>
</evidence>
<dbReference type="EMBL" id="JACEZS010000009">
    <property type="protein sequence ID" value="MBA5606089.1"/>
    <property type="molecule type" value="Genomic_DNA"/>
</dbReference>
<name>A0A7W2EHT5_9BURK</name>
<organism evidence="1 2">
    <name type="scientific">Rugamonas fusca</name>
    <dbReference type="NCBI Taxonomy" id="2758568"/>
    <lineage>
        <taxon>Bacteria</taxon>
        <taxon>Pseudomonadati</taxon>
        <taxon>Pseudomonadota</taxon>
        <taxon>Betaproteobacteria</taxon>
        <taxon>Burkholderiales</taxon>
        <taxon>Oxalobacteraceae</taxon>
        <taxon>Telluria group</taxon>
        <taxon>Rugamonas</taxon>
    </lineage>
</organism>
<proteinExistence type="predicted"/>
<gene>
    <name evidence="1" type="ORF">H3H36_12045</name>
</gene>